<reference evidence="3 4" key="1">
    <citation type="submission" date="2023-03" db="EMBL/GenBank/DDBJ databases">
        <title>Bacillus Genome Sequencing.</title>
        <authorList>
            <person name="Dunlap C."/>
        </authorList>
    </citation>
    <scope>NUCLEOTIDE SEQUENCE [LARGE SCALE GENOMIC DNA]</scope>
    <source>
        <strain evidence="3 4">B-14544</strain>
    </source>
</reference>
<dbReference type="InterPro" id="IPR026838">
    <property type="entry name" value="YheC/D"/>
</dbReference>
<dbReference type="Gene3D" id="3.30.470.20">
    <property type="entry name" value="ATP-grasp fold, B domain"/>
    <property type="match status" value="1"/>
</dbReference>
<keyword evidence="1" id="KW-0547">Nucleotide-binding</keyword>
<evidence type="ECO:0000259" key="2">
    <source>
        <dbReference type="PROSITE" id="PS50975"/>
    </source>
</evidence>
<evidence type="ECO:0000313" key="3">
    <source>
        <dbReference type="EMBL" id="MED3561875.1"/>
    </source>
</evidence>
<name>A0ABU6NB17_9BACI</name>
<dbReference type="Pfam" id="PF14398">
    <property type="entry name" value="ATPgrasp_YheCD"/>
    <property type="match status" value="1"/>
</dbReference>
<proteinExistence type="predicted"/>
<keyword evidence="4" id="KW-1185">Reference proteome</keyword>
<keyword evidence="1" id="KW-0067">ATP-binding</keyword>
<dbReference type="PANTHER" id="PTHR21621:SF2">
    <property type="entry name" value="COENZYME GAMMA-F420-2:ALPHA-L-GLUTAMATE LIGASE"/>
    <property type="match status" value="1"/>
</dbReference>
<dbReference type="Proteomes" id="UP001330749">
    <property type="component" value="Unassembled WGS sequence"/>
</dbReference>
<protein>
    <submittedName>
        <fullName evidence="3">YheC/YheD family protein</fullName>
    </submittedName>
</protein>
<dbReference type="PANTHER" id="PTHR21621">
    <property type="entry name" value="RIBOSOMAL PROTEIN S6 MODIFICATION PROTEIN"/>
    <property type="match status" value="1"/>
</dbReference>
<evidence type="ECO:0000256" key="1">
    <source>
        <dbReference type="PROSITE-ProRule" id="PRU00409"/>
    </source>
</evidence>
<evidence type="ECO:0000313" key="4">
    <source>
        <dbReference type="Proteomes" id="UP001330749"/>
    </source>
</evidence>
<dbReference type="InterPro" id="IPR011761">
    <property type="entry name" value="ATP-grasp"/>
</dbReference>
<accession>A0ABU6NB17</accession>
<sequence length="453" mass="52555">MSQILTKVTIVPRKFTSNDDNLVWMSNELFQKLHLKREQEFNISLGKQKIITKIKTINMAVNELSISECFIKDLCLPLKQHTFQAKFDVETTTLSLGPIIGLLTDFNFKSQEEPNFRSIHSFCEELHHGISEIGGFFYVFSDDEFSDQGYYLEEGKWTPFKVPLPDVVYNRVHSRNREKSSQFHSFRERLEKLKIPMFNDRFLSKWDVYEQLIQENLLHSYIPDTKIFTKENLEEFTQKYEMVFIKPIHGSQGKNILRLIRDQNGFNLKTSINSISNKILTAESIEKMYKQIKKLQGNRIYIIQQGIHLMLNKNCPMDFRALCHKNLKNQWSVTSLIARISHEDEFVSNISRGGTIMKPHQALSENLEKDKAAEIILQMKKLSIETATTISTYSPGITGELGIDIGVDKEGKLWLIEVNSKPSKNFDDGNRKIRPSAKAIIRFCTKLSIEKEE</sequence>
<dbReference type="EMBL" id="JARMQG010000054">
    <property type="protein sequence ID" value="MED3561875.1"/>
    <property type="molecule type" value="Genomic_DNA"/>
</dbReference>
<dbReference type="RefSeq" id="WP_327966793.1">
    <property type="nucleotide sequence ID" value="NZ_JARMQG010000054.1"/>
</dbReference>
<dbReference type="PROSITE" id="PS50975">
    <property type="entry name" value="ATP_GRASP"/>
    <property type="match status" value="1"/>
</dbReference>
<feature type="domain" description="ATP-grasp" evidence="2">
    <location>
        <begin position="214"/>
        <end position="449"/>
    </location>
</feature>
<dbReference type="SUPFAM" id="SSF56059">
    <property type="entry name" value="Glutathione synthetase ATP-binding domain-like"/>
    <property type="match status" value="1"/>
</dbReference>
<gene>
    <name evidence="3" type="ORF">P4447_05015</name>
</gene>
<organism evidence="3 4">
    <name type="scientific">Bacillus xiapuensis</name>
    <dbReference type="NCBI Taxonomy" id="2014075"/>
    <lineage>
        <taxon>Bacteria</taxon>
        <taxon>Bacillati</taxon>
        <taxon>Bacillota</taxon>
        <taxon>Bacilli</taxon>
        <taxon>Bacillales</taxon>
        <taxon>Bacillaceae</taxon>
        <taxon>Bacillus</taxon>
    </lineage>
</organism>
<comment type="caution">
    <text evidence="3">The sequence shown here is derived from an EMBL/GenBank/DDBJ whole genome shotgun (WGS) entry which is preliminary data.</text>
</comment>